<evidence type="ECO:0000256" key="1">
    <source>
        <dbReference type="SAM" id="MobiDB-lite"/>
    </source>
</evidence>
<feature type="region of interest" description="Disordered" evidence="1">
    <location>
        <begin position="1"/>
        <end position="52"/>
    </location>
</feature>
<sequence length="105" mass="11866">MAKQLNKDCNSNKDHDGKHTHVASSTAVQAPQRQEQQRERRKPTARATSNTGIVGLGSMSATAYCWEELWKSIWYVTVPKIKEIHVSSWRFTNSGRKVTSRCSSC</sequence>
<name>A0A813G7S2_POLGL</name>
<dbReference type="Proteomes" id="UP000654075">
    <property type="component" value="Unassembled WGS sequence"/>
</dbReference>
<feature type="compositionally biased region" description="Basic and acidic residues" evidence="1">
    <location>
        <begin position="10"/>
        <end position="19"/>
    </location>
</feature>
<organism evidence="2 3">
    <name type="scientific">Polarella glacialis</name>
    <name type="common">Dinoflagellate</name>
    <dbReference type="NCBI Taxonomy" id="89957"/>
    <lineage>
        <taxon>Eukaryota</taxon>
        <taxon>Sar</taxon>
        <taxon>Alveolata</taxon>
        <taxon>Dinophyceae</taxon>
        <taxon>Suessiales</taxon>
        <taxon>Suessiaceae</taxon>
        <taxon>Polarella</taxon>
    </lineage>
</organism>
<evidence type="ECO:0000313" key="3">
    <source>
        <dbReference type="Proteomes" id="UP000654075"/>
    </source>
</evidence>
<protein>
    <submittedName>
        <fullName evidence="2">Uncharacterized protein</fullName>
    </submittedName>
</protein>
<proteinExistence type="predicted"/>
<accession>A0A813G7S2</accession>
<feature type="compositionally biased region" description="Polar residues" evidence="1">
    <location>
        <begin position="22"/>
        <end position="31"/>
    </location>
</feature>
<comment type="caution">
    <text evidence="2">The sequence shown here is derived from an EMBL/GenBank/DDBJ whole genome shotgun (WGS) entry which is preliminary data.</text>
</comment>
<dbReference type="AlphaFoldDB" id="A0A813G7S2"/>
<evidence type="ECO:0000313" key="2">
    <source>
        <dbReference type="EMBL" id="CAE8618902.1"/>
    </source>
</evidence>
<reference evidence="2" key="1">
    <citation type="submission" date="2021-02" db="EMBL/GenBank/DDBJ databases">
        <authorList>
            <person name="Dougan E. K."/>
            <person name="Rhodes N."/>
            <person name="Thang M."/>
            <person name="Chan C."/>
        </authorList>
    </citation>
    <scope>NUCLEOTIDE SEQUENCE</scope>
</reference>
<dbReference type="EMBL" id="CAJNNV010026732">
    <property type="protein sequence ID" value="CAE8618902.1"/>
    <property type="molecule type" value="Genomic_DNA"/>
</dbReference>
<keyword evidence="3" id="KW-1185">Reference proteome</keyword>
<gene>
    <name evidence="2" type="ORF">PGLA1383_LOCUS36501</name>
</gene>